<name>A0A937X1Q6_9BACT</name>
<dbReference type="PANTHER" id="PTHR11067:SF9">
    <property type="entry name" value="INOSINE TRIPHOSPHATE PYROPHOSPHATASE"/>
    <property type="match status" value="1"/>
</dbReference>
<reference evidence="3 4" key="1">
    <citation type="submission" date="2019-03" db="EMBL/GenBank/DDBJ databases">
        <title>Lake Tanganyika Metagenome-Assembled Genomes (MAGs).</title>
        <authorList>
            <person name="Tran P."/>
        </authorList>
    </citation>
    <scope>NUCLEOTIDE SEQUENCE [LARGE SCALE GENOMIC DNA]</scope>
    <source>
        <strain evidence="3">K_DeepCast_65m_m2_236</strain>
    </source>
</reference>
<dbReference type="Pfam" id="PF01725">
    <property type="entry name" value="Ham1p_like"/>
    <property type="match status" value="1"/>
</dbReference>
<dbReference type="AlphaFoldDB" id="A0A937X1Q6"/>
<protein>
    <submittedName>
        <fullName evidence="3">Non-canonical purine NTP pyrophosphatase</fullName>
    </submittedName>
</protein>
<keyword evidence="2" id="KW-0378">Hydrolase</keyword>
<accession>A0A937X1Q6</accession>
<dbReference type="EMBL" id="VGJX01000187">
    <property type="protein sequence ID" value="MBM3274344.1"/>
    <property type="molecule type" value="Genomic_DNA"/>
</dbReference>
<dbReference type="GO" id="GO:0005737">
    <property type="term" value="C:cytoplasm"/>
    <property type="evidence" value="ECO:0007669"/>
    <property type="project" value="TreeGrafter"/>
</dbReference>
<dbReference type="PANTHER" id="PTHR11067">
    <property type="entry name" value="INOSINE TRIPHOSPHATE PYROPHOSPHATASE/HAM1 PROTEIN"/>
    <property type="match status" value="1"/>
</dbReference>
<dbReference type="InterPro" id="IPR002637">
    <property type="entry name" value="RdgB/HAM1"/>
</dbReference>
<gene>
    <name evidence="3" type="ORF">FJZ00_04285</name>
</gene>
<dbReference type="SUPFAM" id="SSF52972">
    <property type="entry name" value="ITPase-like"/>
    <property type="match status" value="1"/>
</dbReference>
<dbReference type="Proteomes" id="UP000703893">
    <property type="component" value="Unassembled WGS sequence"/>
</dbReference>
<evidence type="ECO:0000313" key="4">
    <source>
        <dbReference type="Proteomes" id="UP000703893"/>
    </source>
</evidence>
<comment type="similarity">
    <text evidence="1">Belongs to the HAM1 NTPase family.</text>
</comment>
<sequence length="182" mass="20271">MTLYFITGNKGKFAEVRDRIPDVRQLDVDLPELQEFDARAIVRAKLGAAREAYPGSFIVEDTGLYFHGLGGLPGPLVKWFLARLGEGGLYKLARRLDDDKAEARTVLGYCDERGDVHFFEGTVKGRIVAPRGAGGFGWDRLFQPEGYDLTFAEMAPSQKNAVSMRRLALDAFVGFYGNQPFE</sequence>
<comment type="caution">
    <text evidence="3">The sequence shown here is derived from an EMBL/GenBank/DDBJ whole genome shotgun (WGS) entry which is preliminary data.</text>
</comment>
<dbReference type="Gene3D" id="3.90.950.10">
    <property type="match status" value="1"/>
</dbReference>
<dbReference type="GO" id="GO:0009143">
    <property type="term" value="P:nucleoside triphosphate catabolic process"/>
    <property type="evidence" value="ECO:0007669"/>
    <property type="project" value="InterPro"/>
</dbReference>
<proteinExistence type="inferred from homology"/>
<organism evidence="3 4">
    <name type="scientific">Candidatus Tanganyikabacteria bacterium</name>
    <dbReference type="NCBI Taxonomy" id="2961651"/>
    <lineage>
        <taxon>Bacteria</taxon>
        <taxon>Bacillati</taxon>
        <taxon>Candidatus Sericytochromatia</taxon>
        <taxon>Candidatus Tanganyikabacteria</taxon>
    </lineage>
</organism>
<dbReference type="GO" id="GO:0047429">
    <property type="term" value="F:nucleoside triphosphate diphosphatase activity"/>
    <property type="evidence" value="ECO:0007669"/>
    <property type="project" value="InterPro"/>
</dbReference>
<evidence type="ECO:0000256" key="2">
    <source>
        <dbReference type="ARBA" id="ARBA00022801"/>
    </source>
</evidence>
<dbReference type="InterPro" id="IPR029001">
    <property type="entry name" value="ITPase-like_fam"/>
</dbReference>
<dbReference type="CDD" id="cd00515">
    <property type="entry name" value="HAM1"/>
    <property type="match status" value="1"/>
</dbReference>
<evidence type="ECO:0000313" key="3">
    <source>
        <dbReference type="EMBL" id="MBM3274344.1"/>
    </source>
</evidence>
<evidence type="ECO:0000256" key="1">
    <source>
        <dbReference type="ARBA" id="ARBA00008023"/>
    </source>
</evidence>